<comment type="cofactor">
    <cofactor evidence="1">
        <name>a divalent metal cation</name>
        <dbReference type="ChEBI" id="CHEBI:60240"/>
    </cofactor>
</comment>
<evidence type="ECO:0000256" key="1">
    <source>
        <dbReference type="ARBA" id="ARBA00001968"/>
    </source>
</evidence>
<comment type="caution">
    <text evidence="6">The sequence shown here is derived from an EMBL/GenBank/DDBJ whole genome shotgun (WGS) entry which is preliminary data.</text>
</comment>
<keyword evidence="7" id="KW-1185">Reference proteome</keyword>
<name>A0A4Y3RVZ0_9ACTN</name>
<feature type="domain" description="Transposase Helix-turn-helix" evidence="5">
    <location>
        <begin position="31"/>
        <end position="82"/>
    </location>
</feature>
<evidence type="ECO:0000259" key="5">
    <source>
        <dbReference type="Pfam" id="PF13613"/>
    </source>
</evidence>
<organism evidence="6 7">
    <name type="scientific">Streptomyces gardneri</name>
    <dbReference type="NCBI Taxonomy" id="66892"/>
    <lineage>
        <taxon>Bacteria</taxon>
        <taxon>Bacillati</taxon>
        <taxon>Actinomycetota</taxon>
        <taxon>Actinomycetes</taxon>
        <taxon>Kitasatosporales</taxon>
        <taxon>Streptomycetaceae</taxon>
        <taxon>Streptomyces</taxon>
    </lineage>
</organism>
<feature type="compositionally biased region" description="Basic and acidic residues" evidence="3">
    <location>
        <begin position="198"/>
        <end position="223"/>
    </location>
</feature>
<protein>
    <recommendedName>
        <fullName evidence="8">Transposase Helix-turn-helix domain-containing protein</fullName>
    </recommendedName>
</protein>
<evidence type="ECO:0000313" key="6">
    <source>
        <dbReference type="EMBL" id="GEB62091.1"/>
    </source>
</evidence>
<feature type="domain" description="DDE Tnp4" evidence="4">
    <location>
        <begin position="98"/>
        <end position="175"/>
    </location>
</feature>
<gene>
    <name evidence="6" type="ORF">SGA01_76960</name>
</gene>
<dbReference type="GO" id="GO:0046872">
    <property type="term" value="F:metal ion binding"/>
    <property type="evidence" value="ECO:0007669"/>
    <property type="project" value="UniProtKB-KW"/>
</dbReference>
<keyword evidence="2" id="KW-0479">Metal-binding</keyword>
<feature type="region of interest" description="Disordered" evidence="3">
    <location>
        <begin position="198"/>
        <end position="252"/>
    </location>
</feature>
<dbReference type="AlphaFoldDB" id="A0A4Y3RVZ0"/>
<evidence type="ECO:0000256" key="2">
    <source>
        <dbReference type="ARBA" id="ARBA00022723"/>
    </source>
</evidence>
<sequence length="252" mass="28346">MIPYPAALDLPHALVEWVTMLIVTREGDRRCKLRPSQRAIITLVYLREHTTYAKLAAGFRISEGTAHAYVQSVIKLLASRAPSLTRALRRACPEYVLVDGTIAECDRVGDHEQDYSGKARRHGVNIQAVTEPAGGPIWYSPALPDRTVDITAARTHRIVTICERLRIPVLTDKALLSRPAAWLPLFQEHTPHLLLLRQRDPRQHLQRRGVETRPREGRRDPRAGEGPALEGLPQGRLPRTPAHLRLRDPRGG</sequence>
<dbReference type="Pfam" id="PF13359">
    <property type="entry name" value="DDE_Tnp_4"/>
    <property type="match status" value="1"/>
</dbReference>
<evidence type="ECO:0008006" key="8">
    <source>
        <dbReference type="Google" id="ProtNLM"/>
    </source>
</evidence>
<dbReference type="Pfam" id="PF13613">
    <property type="entry name" value="HTH_Tnp_4"/>
    <property type="match status" value="1"/>
</dbReference>
<evidence type="ECO:0000259" key="4">
    <source>
        <dbReference type="Pfam" id="PF13359"/>
    </source>
</evidence>
<proteinExistence type="predicted"/>
<dbReference type="Proteomes" id="UP000315226">
    <property type="component" value="Unassembled WGS sequence"/>
</dbReference>
<evidence type="ECO:0000313" key="7">
    <source>
        <dbReference type="Proteomes" id="UP000315226"/>
    </source>
</evidence>
<dbReference type="EMBL" id="BJMN01000078">
    <property type="protein sequence ID" value="GEB62091.1"/>
    <property type="molecule type" value="Genomic_DNA"/>
</dbReference>
<reference evidence="6 7" key="1">
    <citation type="submission" date="2019-06" db="EMBL/GenBank/DDBJ databases">
        <title>Whole genome shotgun sequence of Streptomyces gardneri NBRC 12865.</title>
        <authorList>
            <person name="Hosoyama A."/>
            <person name="Uohara A."/>
            <person name="Ohji S."/>
            <person name="Ichikawa N."/>
        </authorList>
    </citation>
    <scope>NUCLEOTIDE SEQUENCE [LARGE SCALE GENOMIC DNA]</scope>
    <source>
        <strain evidence="6 7">NBRC 12865</strain>
    </source>
</reference>
<dbReference type="InterPro" id="IPR027805">
    <property type="entry name" value="Transposase_HTH_dom"/>
</dbReference>
<dbReference type="InterPro" id="IPR027806">
    <property type="entry name" value="HARBI1_dom"/>
</dbReference>
<evidence type="ECO:0000256" key="3">
    <source>
        <dbReference type="SAM" id="MobiDB-lite"/>
    </source>
</evidence>
<accession>A0A4Y3RVZ0</accession>